<gene>
    <name evidence="1" type="ORF">GCM10009801_24790</name>
</gene>
<accession>A0ABN2VU24</accession>
<dbReference type="PANTHER" id="PTHR35040">
    <property type="match status" value="1"/>
</dbReference>
<dbReference type="EMBL" id="BAAAPE010000007">
    <property type="protein sequence ID" value="GAA2072306.1"/>
    <property type="molecule type" value="Genomic_DNA"/>
</dbReference>
<sequence length="262" mass="28116">MPYLIRPGRARPAADGRGGGLGLAVPGCAHPMVAPMEWAELARPGVGALPGPSGACGPLQWAVLDVNAGPGARPDPYCAPAAAALRQSGVAVLGHLDMRYGSRPFGELVSDAHRFLDWYGVDGFYMARCPAVSERLMEAHRTATTVRALCGGGHVVLEHGTYPHPGYADCADQLVTFAGSWSDYRWSQAAEWTADHPPERFCHLVHGLPRTHLEEALRIARWQGAGTVCFTDRTARGGQDPWETLPGYWDDIVSRIGPGVSE</sequence>
<reference evidence="1 2" key="1">
    <citation type="journal article" date="2019" name="Int. J. Syst. Evol. Microbiol.">
        <title>The Global Catalogue of Microorganisms (GCM) 10K type strain sequencing project: providing services to taxonomists for standard genome sequencing and annotation.</title>
        <authorList>
            <consortium name="The Broad Institute Genomics Platform"/>
            <consortium name="The Broad Institute Genome Sequencing Center for Infectious Disease"/>
            <person name="Wu L."/>
            <person name="Ma J."/>
        </authorList>
    </citation>
    <scope>NUCLEOTIDE SEQUENCE [LARGE SCALE GENOMIC DNA]</scope>
    <source>
        <strain evidence="1 2">JCM 15478</strain>
    </source>
</reference>
<dbReference type="InterPro" id="IPR021986">
    <property type="entry name" value="Spherulin4"/>
</dbReference>
<name>A0ABN2VU24_9ACTN</name>
<dbReference type="PANTHER" id="PTHR35040:SF9">
    <property type="entry name" value="4-LIKE CELL SURFACE PROTEIN, PUTATIVE (AFU_ORTHOLOGUE AFUA_4G14080)-RELATED"/>
    <property type="match status" value="1"/>
</dbReference>
<proteinExistence type="predicted"/>
<dbReference type="RefSeq" id="WP_344527145.1">
    <property type="nucleotide sequence ID" value="NZ_BAAAPE010000007.1"/>
</dbReference>
<evidence type="ECO:0000313" key="1">
    <source>
        <dbReference type="EMBL" id="GAA2072306.1"/>
    </source>
</evidence>
<dbReference type="Pfam" id="PF12138">
    <property type="entry name" value="Spherulin4"/>
    <property type="match status" value="1"/>
</dbReference>
<protein>
    <submittedName>
        <fullName evidence="1">Spherulation-specific family 4 protein</fullName>
    </submittedName>
</protein>
<keyword evidence="2" id="KW-1185">Reference proteome</keyword>
<dbReference type="Proteomes" id="UP001500016">
    <property type="component" value="Unassembled WGS sequence"/>
</dbReference>
<comment type="caution">
    <text evidence="1">The sequence shown here is derived from an EMBL/GenBank/DDBJ whole genome shotgun (WGS) entry which is preliminary data.</text>
</comment>
<organism evidence="1 2">
    <name type="scientific">Streptomyces albiaxialis</name>
    <dbReference type="NCBI Taxonomy" id="329523"/>
    <lineage>
        <taxon>Bacteria</taxon>
        <taxon>Bacillati</taxon>
        <taxon>Actinomycetota</taxon>
        <taxon>Actinomycetes</taxon>
        <taxon>Kitasatosporales</taxon>
        <taxon>Streptomycetaceae</taxon>
        <taxon>Streptomyces</taxon>
    </lineage>
</organism>
<evidence type="ECO:0000313" key="2">
    <source>
        <dbReference type="Proteomes" id="UP001500016"/>
    </source>
</evidence>